<evidence type="ECO:0000313" key="5">
    <source>
        <dbReference type="Proteomes" id="UP000424527"/>
    </source>
</evidence>
<dbReference type="AlphaFoldDB" id="A0A6G0HLX0"/>
<dbReference type="InterPro" id="IPR051055">
    <property type="entry name" value="PIF1_helicase"/>
</dbReference>
<proteinExistence type="inferred from homology"/>
<evidence type="ECO:0000259" key="3">
    <source>
        <dbReference type="Pfam" id="PF05970"/>
    </source>
</evidence>
<comment type="similarity">
    <text evidence="1">Belongs to the helicase family.</text>
</comment>
<gene>
    <name evidence="4" type="ORF">D5F01_LYC22327</name>
</gene>
<accession>A0A6G0HLX0</accession>
<name>A0A6G0HLX0_LARCR</name>
<feature type="region of interest" description="Disordered" evidence="2">
    <location>
        <begin position="194"/>
        <end position="259"/>
    </location>
</feature>
<dbReference type="EMBL" id="REGW02000022">
    <property type="protein sequence ID" value="KAE8280185.1"/>
    <property type="molecule type" value="Genomic_DNA"/>
</dbReference>
<comment type="cofactor">
    <cofactor evidence="1">
        <name>Mg(2+)</name>
        <dbReference type="ChEBI" id="CHEBI:18420"/>
    </cofactor>
</comment>
<keyword evidence="1" id="KW-0227">DNA damage</keyword>
<dbReference type="PANTHER" id="PTHR47642:SF5">
    <property type="entry name" value="ATP-DEPENDENT DNA HELICASE"/>
    <property type="match status" value="1"/>
</dbReference>
<dbReference type="GO" id="GO:0043139">
    <property type="term" value="F:5'-3' DNA helicase activity"/>
    <property type="evidence" value="ECO:0007669"/>
    <property type="project" value="UniProtKB-EC"/>
</dbReference>
<dbReference type="PANTHER" id="PTHR47642">
    <property type="entry name" value="ATP-DEPENDENT DNA HELICASE"/>
    <property type="match status" value="1"/>
</dbReference>
<dbReference type="GO" id="GO:0006281">
    <property type="term" value="P:DNA repair"/>
    <property type="evidence" value="ECO:0007669"/>
    <property type="project" value="UniProtKB-KW"/>
</dbReference>
<reference evidence="4 5" key="1">
    <citation type="submission" date="2019-07" db="EMBL/GenBank/DDBJ databases">
        <title>Chromosome genome assembly for large yellow croaker.</title>
        <authorList>
            <person name="Xiao S."/>
        </authorList>
    </citation>
    <scope>NUCLEOTIDE SEQUENCE [LARGE SCALE GENOMIC DNA]</scope>
    <source>
        <strain evidence="4">JMULYC20181020</strain>
        <tissue evidence="4">Muscle</tissue>
    </source>
</reference>
<feature type="domain" description="DNA helicase Pif1-like DEAD-box helicase" evidence="3">
    <location>
        <begin position="7"/>
        <end position="66"/>
    </location>
</feature>
<keyword evidence="5" id="KW-1185">Reference proteome</keyword>
<dbReference type="Pfam" id="PF05970">
    <property type="entry name" value="PIF1"/>
    <property type="match status" value="1"/>
</dbReference>
<evidence type="ECO:0000256" key="2">
    <source>
        <dbReference type="SAM" id="MobiDB-lite"/>
    </source>
</evidence>
<dbReference type="InterPro" id="IPR010285">
    <property type="entry name" value="DNA_helicase_pif1-like_DEAD"/>
</dbReference>
<evidence type="ECO:0000256" key="1">
    <source>
        <dbReference type="RuleBase" id="RU363044"/>
    </source>
</evidence>
<feature type="compositionally biased region" description="Basic and acidic residues" evidence="2">
    <location>
        <begin position="213"/>
        <end position="235"/>
    </location>
</feature>
<organism evidence="4 5">
    <name type="scientific">Larimichthys crocea</name>
    <name type="common">Large yellow croaker</name>
    <name type="synonym">Pseudosciaena crocea</name>
    <dbReference type="NCBI Taxonomy" id="215358"/>
    <lineage>
        <taxon>Eukaryota</taxon>
        <taxon>Metazoa</taxon>
        <taxon>Chordata</taxon>
        <taxon>Craniata</taxon>
        <taxon>Vertebrata</taxon>
        <taxon>Euteleostomi</taxon>
        <taxon>Actinopterygii</taxon>
        <taxon>Neopterygii</taxon>
        <taxon>Teleostei</taxon>
        <taxon>Neoteleostei</taxon>
        <taxon>Acanthomorphata</taxon>
        <taxon>Eupercaria</taxon>
        <taxon>Sciaenidae</taxon>
        <taxon>Larimichthys</taxon>
    </lineage>
</organism>
<dbReference type="GO" id="GO:0006310">
    <property type="term" value="P:DNA recombination"/>
    <property type="evidence" value="ECO:0007669"/>
    <property type="project" value="UniProtKB-KW"/>
</dbReference>
<protein>
    <recommendedName>
        <fullName evidence="1">ATP-dependent DNA helicase</fullName>
        <ecNumber evidence="1">5.6.2.3</ecNumber>
    </recommendedName>
</protein>
<comment type="catalytic activity">
    <reaction evidence="1">
        <text>ATP + H2O = ADP + phosphate + H(+)</text>
        <dbReference type="Rhea" id="RHEA:13065"/>
        <dbReference type="ChEBI" id="CHEBI:15377"/>
        <dbReference type="ChEBI" id="CHEBI:15378"/>
        <dbReference type="ChEBI" id="CHEBI:30616"/>
        <dbReference type="ChEBI" id="CHEBI:43474"/>
        <dbReference type="ChEBI" id="CHEBI:456216"/>
        <dbReference type="EC" id="5.6.2.3"/>
    </reaction>
</comment>
<dbReference type="GO" id="GO:0005524">
    <property type="term" value="F:ATP binding"/>
    <property type="evidence" value="ECO:0007669"/>
    <property type="project" value="UniProtKB-KW"/>
</dbReference>
<dbReference type="SUPFAM" id="SSF52540">
    <property type="entry name" value="P-loop containing nucleoside triphosphate hydrolases"/>
    <property type="match status" value="1"/>
</dbReference>
<keyword evidence="1" id="KW-0547">Nucleotide-binding</keyword>
<keyword evidence="1" id="KW-0067">ATP-binding</keyword>
<dbReference type="GO" id="GO:0016787">
    <property type="term" value="F:hydrolase activity"/>
    <property type="evidence" value="ECO:0007669"/>
    <property type="project" value="UniProtKB-KW"/>
</dbReference>
<feature type="compositionally biased region" description="Polar residues" evidence="2">
    <location>
        <begin position="195"/>
        <end position="204"/>
    </location>
</feature>
<keyword evidence="1" id="KW-0347">Helicase</keyword>
<dbReference type="GO" id="GO:0000723">
    <property type="term" value="P:telomere maintenance"/>
    <property type="evidence" value="ECO:0007669"/>
    <property type="project" value="InterPro"/>
</dbReference>
<keyword evidence="1" id="KW-0378">Hydrolase</keyword>
<sequence>MTVQQIKGNRKPFGGISVLAVGDFYQLPPLGKAKPLCVYEENEFDLWRDYFEMVSLTEIMRQKDDRAFAELLNRLRVKQKQDLLSNEDRELLTQAVAGIQDCPADRLHIYTTNKEVDLHNAQTVATLHKDFVNIDAHNYRKDPRSGCMMIMPEKIQGSKRDLPDNIMAAQGTLRMVRRTVPVYKIQEGDRKERSSCSSFLSATVGQPEDADDSSVREEAESQRARSRKEEDHQRTAVDLSTIEISLKSGENGKGSRQKN</sequence>
<dbReference type="EC" id="5.6.2.3" evidence="1"/>
<comment type="caution">
    <text evidence="4">The sequence shown here is derived from an EMBL/GenBank/DDBJ whole genome shotgun (WGS) entry which is preliminary data.</text>
</comment>
<dbReference type="Gene3D" id="3.40.50.300">
    <property type="entry name" value="P-loop containing nucleotide triphosphate hydrolases"/>
    <property type="match status" value="1"/>
</dbReference>
<keyword evidence="1" id="KW-0233">DNA recombination</keyword>
<evidence type="ECO:0000313" key="4">
    <source>
        <dbReference type="EMBL" id="KAE8280185.1"/>
    </source>
</evidence>
<keyword evidence="1" id="KW-0234">DNA repair</keyword>
<dbReference type="Proteomes" id="UP000424527">
    <property type="component" value="Unassembled WGS sequence"/>
</dbReference>
<dbReference type="InterPro" id="IPR027417">
    <property type="entry name" value="P-loop_NTPase"/>
</dbReference>